<dbReference type="Proteomes" id="UP001595637">
    <property type="component" value="Unassembled WGS sequence"/>
</dbReference>
<gene>
    <name evidence="1" type="ORF">ACFOEO_05965</name>
</gene>
<comment type="caution">
    <text evidence="1">The sequence shown here is derived from an EMBL/GenBank/DDBJ whole genome shotgun (WGS) entry which is preliminary data.</text>
</comment>
<dbReference type="RefSeq" id="WP_380653075.1">
    <property type="nucleotide sequence ID" value="NZ_JBHRVQ010000001.1"/>
</dbReference>
<dbReference type="EMBL" id="JBHRVQ010000001">
    <property type="protein sequence ID" value="MFC3388110.1"/>
    <property type="molecule type" value="Genomic_DNA"/>
</dbReference>
<protein>
    <recommendedName>
        <fullName evidence="3">Transcriptional regulator</fullName>
    </recommendedName>
</protein>
<sequence length="119" mass="13854">MRLDSKLIYRILEEASNFQSPEIDPTELWTTISQTYGYEDEQVFGYTLKKMHEGGLITNPFIRTKTHILNRDFEIEYEGHMFLNALNDVPKEKLNKFFIETAKMSVPAMLQAAKSQFGL</sequence>
<evidence type="ECO:0000313" key="2">
    <source>
        <dbReference type="Proteomes" id="UP001595637"/>
    </source>
</evidence>
<keyword evidence="2" id="KW-1185">Reference proteome</keyword>
<proteinExistence type="predicted"/>
<evidence type="ECO:0008006" key="3">
    <source>
        <dbReference type="Google" id="ProtNLM"/>
    </source>
</evidence>
<reference evidence="2" key="1">
    <citation type="journal article" date="2019" name="Int. J. Syst. Evol. Microbiol.">
        <title>The Global Catalogue of Microorganisms (GCM) 10K type strain sequencing project: providing services to taxonomists for standard genome sequencing and annotation.</title>
        <authorList>
            <consortium name="The Broad Institute Genomics Platform"/>
            <consortium name="The Broad Institute Genome Sequencing Center for Infectious Disease"/>
            <person name="Wu L."/>
            <person name="Ma J."/>
        </authorList>
    </citation>
    <scope>NUCLEOTIDE SEQUENCE [LARGE SCALE GENOMIC DNA]</scope>
    <source>
        <strain evidence="2">CCM 7756</strain>
    </source>
</reference>
<accession>A0ABV7N3E1</accession>
<evidence type="ECO:0000313" key="1">
    <source>
        <dbReference type="EMBL" id="MFC3388110.1"/>
    </source>
</evidence>
<name>A0ABV7N3E1_9STAP</name>
<organism evidence="1 2">
    <name type="scientific">Salinicoccus sesuvii</name>
    <dbReference type="NCBI Taxonomy" id="868281"/>
    <lineage>
        <taxon>Bacteria</taxon>
        <taxon>Bacillati</taxon>
        <taxon>Bacillota</taxon>
        <taxon>Bacilli</taxon>
        <taxon>Bacillales</taxon>
        <taxon>Staphylococcaceae</taxon>
        <taxon>Salinicoccus</taxon>
    </lineage>
</organism>